<keyword evidence="2" id="KW-1185">Reference proteome</keyword>
<evidence type="ECO:0000313" key="1">
    <source>
        <dbReference type="EMBL" id="KAI6085829.1"/>
    </source>
</evidence>
<organism evidence="1 2">
    <name type="scientific">Hypoxylon rubiginosum</name>
    <dbReference type="NCBI Taxonomy" id="110542"/>
    <lineage>
        <taxon>Eukaryota</taxon>
        <taxon>Fungi</taxon>
        <taxon>Dikarya</taxon>
        <taxon>Ascomycota</taxon>
        <taxon>Pezizomycotina</taxon>
        <taxon>Sordariomycetes</taxon>
        <taxon>Xylariomycetidae</taxon>
        <taxon>Xylariales</taxon>
        <taxon>Hypoxylaceae</taxon>
        <taxon>Hypoxylon</taxon>
    </lineage>
</organism>
<proteinExistence type="predicted"/>
<dbReference type="EMBL" id="MU394321">
    <property type="protein sequence ID" value="KAI6085829.1"/>
    <property type="molecule type" value="Genomic_DNA"/>
</dbReference>
<gene>
    <name evidence="1" type="ORF">F4821DRAFT_279024</name>
</gene>
<protein>
    <submittedName>
        <fullName evidence="1">Uncharacterized protein</fullName>
    </submittedName>
</protein>
<evidence type="ECO:0000313" key="2">
    <source>
        <dbReference type="Proteomes" id="UP001497680"/>
    </source>
</evidence>
<name>A0ACC0CZJ0_9PEZI</name>
<reference evidence="1 2" key="1">
    <citation type="journal article" date="2022" name="New Phytol.">
        <title>Ecological generalism drives hyperdiversity of secondary metabolite gene clusters in xylarialean endophytes.</title>
        <authorList>
            <person name="Franco M.E.E."/>
            <person name="Wisecaver J.H."/>
            <person name="Arnold A.E."/>
            <person name="Ju Y.M."/>
            <person name="Slot J.C."/>
            <person name="Ahrendt S."/>
            <person name="Moore L.P."/>
            <person name="Eastman K.E."/>
            <person name="Scott K."/>
            <person name="Konkel Z."/>
            <person name="Mondo S.J."/>
            <person name="Kuo A."/>
            <person name="Hayes R.D."/>
            <person name="Haridas S."/>
            <person name="Andreopoulos B."/>
            <person name="Riley R."/>
            <person name="LaButti K."/>
            <person name="Pangilinan J."/>
            <person name="Lipzen A."/>
            <person name="Amirebrahimi M."/>
            <person name="Yan J."/>
            <person name="Adam C."/>
            <person name="Keymanesh K."/>
            <person name="Ng V."/>
            <person name="Louie K."/>
            <person name="Northen T."/>
            <person name="Drula E."/>
            <person name="Henrissat B."/>
            <person name="Hsieh H.M."/>
            <person name="Youens-Clark K."/>
            <person name="Lutzoni F."/>
            <person name="Miadlikowska J."/>
            <person name="Eastwood D.C."/>
            <person name="Hamelin R.C."/>
            <person name="Grigoriev I.V."/>
            <person name="U'Ren J.M."/>
        </authorList>
    </citation>
    <scope>NUCLEOTIDE SEQUENCE [LARGE SCALE GENOMIC DNA]</scope>
    <source>
        <strain evidence="1 2">ER1909</strain>
    </source>
</reference>
<accession>A0ACC0CZJ0</accession>
<comment type="caution">
    <text evidence="1">The sequence shown here is derived from an EMBL/GenBank/DDBJ whole genome shotgun (WGS) entry which is preliminary data.</text>
</comment>
<sequence length="282" mass="30770">MAKPPRPNTQGQPRDTKRRWAKLCLALLTVIVFIATTVLGVFVMVGCVSSSSAISNLFLAELRDNGTDYDIHLRFGYFGGCVIMSNIASPDAPLSYCIMNLRASDANDLNEEFCEKLNLPSDQTDKLQDALNVMLPVAKNLQTSVFNWEPPLVSLLLFLISSIMLLVAVTAVSPKRRYKATLFVAVLFAAFSIASALVADVGARQAAAALLDGDPTLDSRSLGPFFVQNASANLQYIVQDAAAACVALFYVIFGVIFVRRDPEDKTPFGFPHHVTINQFTQN</sequence>
<dbReference type="Proteomes" id="UP001497680">
    <property type="component" value="Unassembled WGS sequence"/>
</dbReference>